<protein>
    <recommendedName>
        <fullName evidence="3">Alcohol dehydrogenase</fullName>
    </recommendedName>
</protein>
<evidence type="ECO:0000313" key="2">
    <source>
        <dbReference type="Proteomes" id="UP001378592"/>
    </source>
</evidence>
<dbReference type="InterPro" id="IPR011032">
    <property type="entry name" value="GroES-like_sf"/>
</dbReference>
<dbReference type="Proteomes" id="UP001378592">
    <property type="component" value="Unassembled WGS sequence"/>
</dbReference>
<dbReference type="Gene3D" id="3.90.180.10">
    <property type="entry name" value="Medium-chain alcohol dehydrogenases, catalytic domain"/>
    <property type="match status" value="1"/>
</dbReference>
<dbReference type="PANTHER" id="PTHR43205">
    <property type="entry name" value="PROSTAGLANDIN REDUCTASE"/>
    <property type="match status" value="1"/>
</dbReference>
<dbReference type="SUPFAM" id="SSF50129">
    <property type="entry name" value="GroES-like"/>
    <property type="match status" value="1"/>
</dbReference>
<accession>A0AAN9W6Q1</accession>
<dbReference type="EMBL" id="JAZDUA010000026">
    <property type="protein sequence ID" value="KAK7872297.1"/>
    <property type="molecule type" value="Genomic_DNA"/>
</dbReference>
<keyword evidence="2" id="KW-1185">Reference proteome</keyword>
<evidence type="ECO:0008006" key="3">
    <source>
        <dbReference type="Google" id="ProtNLM"/>
    </source>
</evidence>
<proteinExistence type="predicted"/>
<organism evidence="1 2">
    <name type="scientific">Gryllus longicercus</name>
    <dbReference type="NCBI Taxonomy" id="2509291"/>
    <lineage>
        <taxon>Eukaryota</taxon>
        <taxon>Metazoa</taxon>
        <taxon>Ecdysozoa</taxon>
        <taxon>Arthropoda</taxon>
        <taxon>Hexapoda</taxon>
        <taxon>Insecta</taxon>
        <taxon>Pterygota</taxon>
        <taxon>Neoptera</taxon>
        <taxon>Polyneoptera</taxon>
        <taxon>Orthoptera</taxon>
        <taxon>Ensifera</taxon>
        <taxon>Gryllidea</taxon>
        <taxon>Grylloidea</taxon>
        <taxon>Gryllidae</taxon>
        <taxon>Gryllinae</taxon>
        <taxon>Gryllus</taxon>
    </lineage>
</organism>
<dbReference type="InterPro" id="IPR045010">
    <property type="entry name" value="MDR_fam"/>
</dbReference>
<gene>
    <name evidence="1" type="ORF">R5R35_002754</name>
</gene>
<dbReference type="GO" id="GO:0047522">
    <property type="term" value="F:15-oxoprostaglandin 13-reductase [NAD(P)+] activity"/>
    <property type="evidence" value="ECO:0007669"/>
    <property type="project" value="TreeGrafter"/>
</dbReference>
<sequence>MNLNGRIAVCGTISTNNADPKNLPKATVIQRPIIANHLKIEGFTVAQWRNRWMDGTKQNLQWVREGKLKYTETVTDGFDNMPSAFIGLLKGQNTGKAIVKV</sequence>
<comment type="caution">
    <text evidence="1">The sequence shown here is derived from an EMBL/GenBank/DDBJ whole genome shotgun (WGS) entry which is preliminary data.</text>
</comment>
<reference evidence="1 2" key="1">
    <citation type="submission" date="2024-03" db="EMBL/GenBank/DDBJ databases">
        <title>The genome assembly and annotation of the cricket Gryllus longicercus Weissman &amp; Gray.</title>
        <authorList>
            <person name="Szrajer S."/>
            <person name="Gray D."/>
            <person name="Ylla G."/>
        </authorList>
    </citation>
    <scope>NUCLEOTIDE SEQUENCE [LARGE SCALE GENOMIC DNA]</scope>
    <source>
        <strain evidence="1">DAG 2021-001</strain>
        <tissue evidence="1">Whole body minus gut</tissue>
    </source>
</reference>
<dbReference type="PANTHER" id="PTHR43205:SF7">
    <property type="entry name" value="PROSTAGLANDIN REDUCTASE 1"/>
    <property type="match status" value="1"/>
</dbReference>
<dbReference type="GO" id="GO:0006693">
    <property type="term" value="P:prostaglandin metabolic process"/>
    <property type="evidence" value="ECO:0007669"/>
    <property type="project" value="TreeGrafter"/>
</dbReference>
<evidence type="ECO:0000313" key="1">
    <source>
        <dbReference type="EMBL" id="KAK7872297.1"/>
    </source>
</evidence>
<dbReference type="Gene3D" id="3.40.50.720">
    <property type="entry name" value="NAD(P)-binding Rossmann-like Domain"/>
    <property type="match status" value="1"/>
</dbReference>
<name>A0AAN9W6Q1_9ORTH</name>
<dbReference type="AlphaFoldDB" id="A0AAN9W6Q1"/>